<evidence type="ECO:0000256" key="13">
    <source>
        <dbReference type="ARBA" id="ARBA00023295"/>
    </source>
</evidence>
<dbReference type="NCBIfam" id="TIGR01084">
    <property type="entry name" value="mutY"/>
    <property type="match status" value="1"/>
</dbReference>
<dbReference type="Gene3D" id="1.10.1670.10">
    <property type="entry name" value="Helix-hairpin-Helix base-excision DNA repair enzymes (C-terminal)"/>
    <property type="match status" value="1"/>
</dbReference>
<comment type="cofactor">
    <cofactor evidence="14">
        <name>[4Fe-4S] cluster</name>
        <dbReference type="ChEBI" id="CHEBI:49883"/>
    </cofactor>
    <text evidence="14">Binds 1 [4Fe-4S] cluster.</text>
</comment>
<comment type="similarity">
    <text evidence="3 14">Belongs to the Nth/MutY family.</text>
</comment>
<dbReference type="InterPro" id="IPR005760">
    <property type="entry name" value="A/G_AdeGlyc_MutY"/>
</dbReference>
<dbReference type="GO" id="GO:0032357">
    <property type="term" value="F:oxidized purine DNA binding"/>
    <property type="evidence" value="ECO:0007669"/>
    <property type="project" value="TreeGrafter"/>
</dbReference>
<evidence type="ECO:0000256" key="1">
    <source>
        <dbReference type="ARBA" id="ARBA00000843"/>
    </source>
</evidence>
<keyword evidence="11" id="KW-0411">Iron-sulfur</keyword>
<feature type="domain" description="HhH-GPD" evidence="15">
    <location>
        <begin position="52"/>
        <end position="203"/>
    </location>
</feature>
<dbReference type="GO" id="GO:0034039">
    <property type="term" value="F:8-oxo-7,8-dihydroguanine DNA N-glycosylase activity"/>
    <property type="evidence" value="ECO:0007669"/>
    <property type="project" value="TreeGrafter"/>
</dbReference>
<comment type="function">
    <text evidence="2">Adenine glycosylase active on G-A mispairs. MutY also corrects error-prone DNA synthesis past GO lesions which are due to the oxidatively damaged form of guanine: 7,8-dihydro-8-oxoguanine (8-oxo-dGTP).</text>
</comment>
<dbReference type="EMBL" id="CP022601">
    <property type="protein sequence ID" value="AXJ13784.1"/>
    <property type="molecule type" value="Genomic_DNA"/>
</dbReference>
<dbReference type="SUPFAM" id="SSF48150">
    <property type="entry name" value="DNA-glycosylase"/>
    <property type="match status" value="1"/>
</dbReference>
<dbReference type="CDD" id="cd00056">
    <property type="entry name" value="ENDO3c"/>
    <property type="match status" value="1"/>
</dbReference>
<evidence type="ECO:0000313" key="17">
    <source>
        <dbReference type="Proteomes" id="UP000255411"/>
    </source>
</evidence>
<evidence type="ECO:0000313" key="16">
    <source>
        <dbReference type="EMBL" id="AXJ13784.1"/>
    </source>
</evidence>
<evidence type="ECO:0000256" key="4">
    <source>
        <dbReference type="ARBA" id="ARBA00012045"/>
    </source>
</evidence>
<evidence type="ECO:0000256" key="2">
    <source>
        <dbReference type="ARBA" id="ARBA00002933"/>
    </source>
</evidence>
<evidence type="ECO:0000256" key="7">
    <source>
        <dbReference type="ARBA" id="ARBA00022723"/>
    </source>
</evidence>
<dbReference type="EC" id="3.2.2.31" evidence="4 14"/>
<dbReference type="GO" id="GO:0006298">
    <property type="term" value="P:mismatch repair"/>
    <property type="evidence" value="ECO:0007669"/>
    <property type="project" value="TreeGrafter"/>
</dbReference>
<dbReference type="InterPro" id="IPR044298">
    <property type="entry name" value="MIG/MutY"/>
</dbReference>
<comment type="catalytic activity">
    <reaction evidence="1 14">
        <text>Hydrolyzes free adenine bases from 7,8-dihydro-8-oxoguanine:adenine mismatched double-stranded DNA, leaving an apurinic site.</text>
        <dbReference type="EC" id="3.2.2.31"/>
    </reaction>
</comment>
<keyword evidence="9 16" id="KW-0378">Hydrolase</keyword>
<name>A0A345VM32_9STRE</name>
<dbReference type="AlphaFoldDB" id="A0A345VM32"/>
<evidence type="ECO:0000259" key="15">
    <source>
        <dbReference type="SMART" id="SM00478"/>
    </source>
</evidence>
<evidence type="ECO:0000256" key="8">
    <source>
        <dbReference type="ARBA" id="ARBA00022763"/>
    </source>
</evidence>
<dbReference type="GO" id="GO:0000701">
    <property type="term" value="F:purine-specific mismatch base pair DNA N-glycosylase activity"/>
    <property type="evidence" value="ECO:0007669"/>
    <property type="project" value="UniProtKB-EC"/>
</dbReference>
<evidence type="ECO:0000256" key="3">
    <source>
        <dbReference type="ARBA" id="ARBA00008343"/>
    </source>
</evidence>
<dbReference type="Pfam" id="PF00730">
    <property type="entry name" value="HhH-GPD"/>
    <property type="match status" value="1"/>
</dbReference>
<keyword evidence="13 14" id="KW-0326">Glycosidase</keyword>
<evidence type="ECO:0000256" key="10">
    <source>
        <dbReference type="ARBA" id="ARBA00023004"/>
    </source>
</evidence>
<dbReference type="CDD" id="cd03431">
    <property type="entry name" value="NUDIX_DNA_Glycosylase_C-MutY"/>
    <property type="match status" value="1"/>
</dbReference>
<accession>A0A345VM32</accession>
<dbReference type="GO" id="GO:0035485">
    <property type="term" value="F:adenine/guanine mispair binding"/>
    <property type="evidence" value="ECO:0007669"/>
    <property type="project" value="TreeGrafter"/>
</dbReference>
<dbReference type="InterPro" id="IPR000445">
    <property type="entry name" value="HhH_motif"/>
</dbReference>
<evidence type="ECO:0000256" key="9">
    <source>
        <dbReference type="ARBA" id="ARBA00022801"/>
    </source>
</evidence>
<dbReference type="RefSeq" id="WP_115130775.1">
    <property type="nucleotide sequence ID" value="NZ_CP022601.1"/>
</dbReference>
<proteinExistence type="inferred from homology"/>
<evidence type="ECO:0000256" key="6">
    <source>
        <dbReference type="ARBA" id="ARBA00022485"/>
    </source>
</evidence>
<dbReference type="PANTHER" id="PTHR42944:SF1">
    <property type="entry name" value="ADENINE DNA GLYCOSYLASE"/>
    <property type="match status" value="1"/>
</dbReference>
<keyword evidence="8 14" id="KW-0227">DNA damage</keyword>
<evidence type="ECO:0000256" key="12">
    <source>
        <dbReference type="ARBA" id="ARBA00023204"/>
    </source>
</evidence>
<dbReference type="Gene3D" id="3.90.79.10">
    <property type="entry name" value="Nucleoside Triphosphate Pyrophosphohydrolase"/>
    <property type="match status" value="1"/>
</dbReference>
<dbReference type="InterPro" id="IPR023170">
    <property type="entry name" value="HhH_base_excis_C"/>
</dbReference>
<dbReference type="InterPro" id="IPR003265">
    <property type="entry name" value="HhH-GPD_domain"/>
</dbReference>
<dbReference type="GO" id="GO:0051539">
    <property type="term" value="F:4 iron, 4 sulfur cluster binding"/>
    <property type="evidence" value="ECO:0007669"/>
    <property type="project" value="UniProtKB-UniRule"/>
</dbReference>
<reference evidence="16 17" key="1">
    <citation type="submission" date="2017-07" db="EMBL/GenBank/DDBJ databases">
        <title>Streptococcus pluranimalium as cause of bovine abortion.</title>
        <authorList>
            <person name="Rodriguez Campos S."/>
            <person name="Gobeli Brawand S."/>
            <person name="Brodard I."/>
            <person name="Rychener L."/>
            <person name="Perreten V."/>
        </authorList>
    </citation>
    <scope>NUCLEOTIDE SEQUENCE [LARGE SCALE GENOMIC DNA]</scope>
    <source>
        <strain evidence="16 17">14A0014</strain>
    </source>
</reference>
<dbReference type="InterPro" id="IPR011257">
    <property type="entry name" value="DNA_glycosylase"/>
</dbReference>
<protein>
    <recommendedName>
        <fullName evidence="5 14">Adenine DNA glycosylase</fullName>
        <ecNumber evidence="4 14">3.2.2.31</ecNumber>
    </recommendedName>
</protein>
<dbReference type="GO" id="GO:0046872">
    <property type="term" value="F:metal ion binding"/>
    <property type="evidence" value="ECO:0007669"/>
    <property type="project" value="UniProtKB-UniRule"/>
</dbReference>
<dbReference type="SUPFAM" id="SSF55811">
    <property type="entry name" value="Nudix"/>
    <property type="match status" value="1"/>
</dbReference>
<evidence type="ECO:0000256" key="11">
    <source>
        <dbReference type="ARBA" id="ARBA00023014"/>
    </source>
</evidence>
<dbReference type="Pfam" id="PF00633">
    <property type="entry name" value="HHH"/>
    <property type="match status" value="1"/>
</dbReference>
<keyword evidence="10 14" id="KW-0408">Iron</keyword>
<organism evidence="16 17">
    <name type="scientific">Streptococcus pluranimalium</name>
    <dbReference type="NCBI Taxonomy" id="82348"/>
    <lineage>
        <taxon>Bacteria</taxon>
        <taxon>Bacillati</taxon>
        <taxon>Bacillota</taxon>
        <taxon>Bacilli</taxon>
        <taxon>Lactobacillales</taxon>
        <taxon>Streptococcaceae</taxon>
        <taxon>Streptococcus</taxon>
    </lineage>
</organism>
<dbReference type="FunFam" id="1.10.340.30:FF:000002">
    <property type="entry name" value="Adenine DNA glycosylase"/>
    <property type="match status" value="1"/>
</dbReference>
<keyword evidence="6" id="KW-0004">4Fe-4S</keyword>
<evidence type="ECO:0000256" key="14">
    <source>
        <dbReference type="RuleBase" id="RU365096"/>
    </source>
</evidence>
<keyword evidence="12" id="KW-0234">DNA repair</keyword>
<dbReference type="PANTHER" id="PTHR42944">
    <property type="entry name" value="ADENINE DNA GLYCOSYLASE"/>
    <property type="match status" value="1"/>
</dbReference>
<dbReference type="SMART" id="SM00478">
    <property type="entry name" value="ENDO3c"/>
    <property type="match status" value="1"/>
</dbReference>
<sequence length="382" mass="44585">MLDLKDYGIEMWDESKIASFRRTLMTWYDQEKRDLPWRRTSNPYHIWISEIMLQQTQVVTVIPYYERFLDWFPKVEDLANAPEEKLLKAWEGLGYYSRVRNMQKATQQIMTDFDGIFPSTYDDIASLKGIGPYTAGAISSIAFNLPEPAVDGNVMRVMARLFEVDYDIGDPKNRKIFQAIMEILIDPERPGDFNQALMDLGTDIESAKNPRPDESPIRFFNAAYLNGTYHKYPIKLPKKKPKPLEIHAFIIRNQEGELLLEKNIQGRLLAGFWSFPLLETSFIGKQTSLFEDDQSLLETHSQKDSFEEAYACQPTWTERSFKQVKHTFSHQKWTMTLFEGILNKDDLTLNEHLHWVKLDDLNSYPMATPQKKIVAEYLANNR</sequence>
<dbReference type="InterPro" id="IPR015797">
    <property type="entry name" value="NUDIX_hydrolase-like_dom_sf"/>
</dbReference>
<gene>
    <name evidence="16" type="primary">mutY</name>
    <name evidence="16" type="ORF">Sp14A_18960</name>
</gene>
<dbReference type="Proteomes" id="UP000255411">
    <property type="component" value="Chromosome"/>
</dbReference>
<keyword evidence="7" id="KW-0479">Metal-binding</keyword>
<dbReference type="Pfam" id="PF14815">
    <property type="entry name" value="NUDIX_4"/>
    <property type="match status" value="1"/>
</dbReference>
<dbReference type="Gene3D" id="1.10.340.30">
    <property type="entry name" value="Hypothetical protein, domain 2"/>
    <property type="match status" value="1"/>
</dbReference>
<dbReference type="InterPro" id="IPR029119">
    <property type="entry name" value="MutY_C"/>
</dbReference>
<dbReference type="GO" id="GO:0006284">
    <property type="term" value="P:base-excision repair"/>
    <property type="evidence" value="ECO:0007669"/>
    <property type="project" value="UniProtKB-UniRule"/>
</dbReference>
<evidence type="ECO:0000256" key="5">
    <source>
        <dbReference type="ARBA" id="ARBA00022023"/>
    </source>
</evidence>